<dbReference type="RefSeq" id="WP_188666936.1">
    <property type="nucleotide sequence ID" value="NZ_BMHV01000035.1"/>
</dbReference>
<protein>
    <recommendedName>
        <fullName evidence="3">Replication protein</fullName>
    </recommendedName>
</protein>
<comment type="caution">
    <text evidence="1">The sequence shown here is derived from an EMBL/GenBank/DDBJ whole genome shotgun (WGS) entry which is preliminary data.</text>
</comment>
<dbReference type="Proteomes" id="UP000632498">
    <property type="component" value="Unassembled WGS sequence"/>
</dbReference>
<organism evidence="1 2">
    <name type="scientific">Terasakiella brassicae</name>
    <dbReference type="NCBI Taxonomy" id="1634917"/>
    <lineage>
        <taxon>Bacteria</taxon>
        <taxon>Pseudomonadati</taxon>
        <taxon>Pseudomonadota</taxon>
        <taxon>Alphaproteobacteria</taxon>
        <taxon>Rhodospirillales</taxon>
        <taxon>Terasakiellaceae</taxon>
        <taxon>Terasakiella</taxon>
    </lineage>
</organism>
<dbReference type="InterPro" id="IPR006881">
    <property type="entry name" value="RepA_C"/>
</dbReference>
<evidence type="ECO:0008006" key="3">
    <source>
        <dbReference type="Google" id="ProtNLM"/>
    </source>
</evidence>
<dbReference type="EMBL" id="BMHV01000035">
    <property type="protein sequence ID" value="GGF74951.1"/>
    <property type="molecule type" value="Genomic_DNA"/>
</dbReference>
<gene>
    <name evidence="1" type="ORF">GCM10011332_31250</name>
</gene>
<accession>A0A917C6V5</accession>
<reference evidence="1" key="2">
    <citation type="submission" date="2020-09" db="EMBL/GenBank/DDBJ databases">
        <authorList>
            <person name="Sun Q."/>
            <person name="Zhou Y."/>
        </authorList>
    </citation>
    <scope>NUCLEOTIDE SEQUENCE</scope>
    <source>
        <strain evidence="1">CGMCC 1.15254</strain>
    </source>
</reference>
<dbReference type="AlphaFoldDB" id="A0A917C6V5"/>
<keyword evidence="2" id="KW-1185">Reference proteome</keyword>
<evidence type="ECO:0000313" key="2">
    <source>
        <dbReference type="Proteomes" id="UP000632498"/>
    </source>
</evidence>
<name>A0A917C6V5_9PROT</name>
<dbReference type="Pfam" id="PF04796">
    <property type="entry name" value="RepA_C"/>
    <property type="match status" value="1"/>
</dbReference>
<sequence>MTKNKSLLELPLKSPSEPYSTLHEYIQGEGGEFALNAFAEDEELILIECAINYMSMEPNSPIYVHSIFTKVNLPLRPLPPSSRNWRKSDGKLEVVFSSGLEPKQGSFYSKLAGLPYGAKARLIIYFICNEVYRTKSCEIDLTKSLSKFMKCIGSKVTGGDTGTIKYFKDQLRRIARMRVEAIFHDSNHAEISELGLHGTQLWQFADYNRRENPWPQHLLVNQQFVDSVLKHGLPLDRNAVMLLKNNAFAMDWYCFLKQRGNGLKEPYMLMWKVLERQLSADYKRLADFRKSSVKALKLVGTVFPEAKLIADEKGITLLPYDPEPAYIKNRKRVEKLDISEQLSDDFLRRLRSSSE</sequence>
<proteinExistence type="predicted"/>
<evidence type="ECO:0000313" key="1">
    <source>
        <dbReference type="EMBL" id="GGF74951.1"/>
    </source>
</evidence>
<reference evidence="1" key="1">
    <citation type="journal article" date="2014" name="Int. J. Syst. Evol. Microbiol.">
        <title>Complete genome sequence of Corynebacterium casei LMG S-19264T (=DSM 44701T), isolated from a smear-ripened cheese.</title>
        <authorList>
            <consortium name="US DOE Joint Genome Institute (JGI-PGF)"/>
            <person name="Walter F."/>
            <person name="Albersmeier A."/>
            <person name="Kalinowski J."/>
            <person name="Ruckert C."/>
        </authorList>
    </citation>
    <scope>NUCLEOTIDE SEQUENCE</scope>
    <source>
        <strain evidence="1">CGMCC 1.15254</strain>
    </source>
</reference>